<gene>
    <name evidence="1" type="ORF">HNY73_008828</name>
</gene>
<dbReference type="EMBL" id="JABXBU010000015">
    <property type="protein sequence ID" value="KAF8787204.1"/>
    <property type="molecule type" value="Genomic_DNA"/>
</dbReference>
<dbReference type="AlphaFoldDB" id="A0A8T0F7M4"/>
<evidence type="ECO:0000313" key="1">
    <source>
        <dbReference type="EMBL" id="KAF8787204.1"/>
    </source>
</evidence>
<sequence length="100" mass="11890">MRLLERLIYKFARKVKPQNTTRTGLIATSRILRRLQRVDHTHRSKLRFVSEVTERKTEEITNSVIYSKRNVLHEAALQMHVDQNKLGPTDFQPCQRWNSC</sequence>
<accession>A0A8T0F7M4</accession>
<keyword evidence="2" id="KW-1185">Reference proteome</keyword>
<proteinExistence type="predicted"/>
<organism evidence="1 2">
    <name type="scientific">Argiope bruennichi</name>
    <name type="common">Wasp spider</name>
    <name type="synonym">Aranea bruennichi</name>
    <dbReference type="NCBI Taxonomy" id="94029"/>
    <lineage>
        <taxon>Eukaryota</taxon>
        <taxon>Metazoa</taxon>
        <taxon>Ecdysozoa</taxon>
        <taxon>Arthropoda</taxon>
        <taxon>Chelicerata</taxon>
        <taxon>Arachnida</taxon>
        <taxon>Araneae</taxon>
        <taxon>Araneomorphae</taxon>
        <taxon>Entelegynae</taxon>
        <taxon>Araneoidea</taxon>
        <taxon>Araneidae</taxon>
        <taxon>Argiope</taxon>
    </lineage>
</organism>
<protein>
    <submittedName>
        <fullName evidence="1">Uncharacterized protein</fullName>
    </submittedName>
</protein>
<dbReference type="Proteomes" id="UP000807504">
    <property type="component" value="Unassembled WGS sequence"/>
</dbReference>
<evidence type="ECO:0000313" key="2">
    <source>
        <dbReference type="Proteomes" id="UP000807504"/>
    </source>
</evidence>
<comment type="caution">
    <text evidence="1">The sequence shown here is derived from an EMBL/GenBank/DDBJ whole genome shotgun (WGS) entry which is preliminary data.</text>
</comment>
<reference evidence="1" key="1">
    <citation type="journal article" date="2020" name="bioRxiv">
        <title>Chromosome-level reference genome of the European wasp spider Argiope bruennichi: a resource for studies on range expansion and evolutionary adaptation.</title>
        <authorList>
            <person name="Sheffer M.M."/>
            <person name="Hoppe A."/>
            <person name="Krehenwinkel H."/>
            <person name="Uhl G."/>
            <person name="Kuss A.W."/>
            <person name="Jensen L."/>
            <person name="Jensen C."/>
            <person name="Gillespie R.G."/>
            <person name="Hoff K.J."/>
            <person name="Prost S."/>
        </authorList>
    </citation>
    <scope>NUCLEOTIDE SEQUENCE</scope>
</reference>
<name>A0A8T0F7M4_ARGBR</name>
<reference evidence="1" key="2">
    <citation type="submission" date="2020-06" db="EMBL/GenBank/DDBJ databases">
        <authorList>
            <person name="Sheffer M."/>
        </authorList>
    </citation>
    <scope>NUCLEOTIDE SEQUENCE</scope>
</reference>